<protein>
    <submittedName>
        <fullName evidence="1">Uncharacterized protein</fullName>
    </submittedName>
</protein>
<evidence type="ECO:0000313" key="1">
    <source>
        <dbReference type="EMBL" id="ACO37120.1"/>
    </source>
</evidence>
<name>C1KFV9_9CAUD</name>
<dbReference type="RefSeq" id="YP_002790878.1">
    <property type="nucleotide sequence ID" value="NC_012530.1"/>
</dbReference>
<dbReference type="Proteomes" id="UP000001878">
    <property type="component" value="Segment"/>
</dbReference>
<dbReference type="GeneID" id="7751054"/>
<organism evidence="1 2">
    <name type="scientific">Lactobacillus phage Lb338-1</name>
    <dbReference type="NCBI Taxonomy" id="2892342"/>
    <lineage>
        <taxon>Viruses</taxon>
        <taxon>Duplodnaviria</taxon>
        <taxon>Heunggongvirae</taxon>
        <taxon>Uroviricota</taxon>
        <taxon>Caudoviricetes</taxon>
        <taxon>Herelleviridae</taxon>
        <taxon>Mooreparkvirus</taxon>
        <taxon>Mooreparkvirus Lb3381</taxon>
    </lineage>
</organism>
<dbReference type="KEGG" id="vg:7751054"/>
<evidence type="ECO:0000313" key="2">
    <source>
        <dbReference type="Proteomes" id="UP000001878"/>
    </source>
</evidence>
<reference evidence="1 2" key="1">
    <citation type="journal article" date="2009" name="Gene">
        <title>Genome of a virulent bacteriophage Lb338-1 that lyses the probiotic Lactobacillus paracasei cheese strain.</title>
        <authorList>
            <person name="Alemayehu D."/>
            <person name="Ross R.P."/>
            <person name="O'Sullivan O."/>
            <person name="Coffey A."/>
            <person name="Stanton C."/>
            <person name="Fitzgerald G.F."/>
            <person name="McAuliffe O."/>
        </authorList>
    </citation>
    <scope>NUCLEOTIDE SEQUENCE [LARGE SCALE GENOMIC DNA]</scope>
    <source>
        <strain evidence="1">Lb338-1</strain>
    </source>
</reference>
<dbReference type="EMBL" id="FJ822135">
    <property type="protein sequence ID" value="ACO37120.1"/>
    <property type="molecule type" value="Genomic_DNA"/>
</dbReference>
<sequence length="92" mass="10287">MELQTACAYIKDSAYTIQDMGFSDLANHDVEMNYQVCVEDPRILFEALEILVPIEDLGTDEDDFDDLDALVADSIGSWDLTKRLPGVSLVED</sequence>
<proteinExistence type="predicted"/>
<accession>C1KFV9</accession>
<keyword evidence="2" id="KW-1185">Reference proteome</keyword>
<gene>
    <name evidence="1" type="ORF">lb338_phage_199</name>
</gene>